<feature type="non-terminal residue" evidence="1">
    <location>
        <position position="1"/>
    </location>
</feature>
<dbReference type="AlphaFoldDB" id="A0A382U3S0"/>
<accession>A0A382U3S0</accession>
<protein>
    <submittedName>
        <fullName evidence="1">Uncharacterized protein</fullName>
    </submittedName>
</protein>
<dbReference type="EMBL" id="UINC01141289">
    <property type="protein sequence ID" value="SVD28940.1"/>
    <property type="molecule type" value="Genomic_DNA"/>
</dbReference>
<reference evidence="1" key="1">
    <citation type="submission" date="2018-05" db="EMBL/GenBank/DDBJ databases">
        <authorList>
            <person name="Lanie J.A."/>
            <person name="Ng W.-L."/>
            <person name="Kazmierczak K.M."/>
            <person name="Andrzejewski T.M."/>
            <person name="Davidsen T.M."/>
            <person name="Wayne K.J."/>
            <person name="Tettelin H."/>
            <person name="Glass J.I."/>
            <person name="Rusch D."/>
            <person name="Podicherti R."/>
            <person name="Tsui H.-C.T."/>
            <person name="Winkler M.E."/>
        </authorList>
    </citation>
    <scope>NUCLEOTIDE SEQUENCE</scope>
</reference>
<proteinExistence type="predicted"/>
<organism evidence="1">
    <name type="scientific">marine metagenome</name>
    <dbReference type="NCBI Taxonomy" id="408172"/>
    <lineage>
        <taxon>unclassified sequences</taxon>
        <taxon>metagenomes</taxon>
        <taxon>ecological metagenomes</taxon>
    </lineage>
</organism>
<name>A0A382U3S0_9ZZZZ</name>
<gene>
    <name evidence="1" type="ORF">METZ01_LOCUS381794</name>
</gene>
<sequence length="258" mass="28921">SAGEIVSFRVFAFDENGQALGQRDATWTLDGLAGSRLRVNGEFQSIPQSTNQAGQVVASIGDISAAARVRIFSPLPWTENFENGRPPHWIGGGGSLQAVDEGGEQLFRKGPSRTGIHRHAIYVGPSYMSNYTVQADVMSTQKGRRRPDLGLINAGYTMDMQGNHQRIEVRSWAAELRMAERFDFPWDPDIWYTLKLRVDSDEDKALIRGKIWPRDQPEPDEWTVTVEDNDPVHEGSPGLIGYSPIDIYFDNVRVMENQ</sequence>
<evidence type="ECO:0000313" key="1">
    <source>
        <dbReference type="EMBL" id="SVD28940.1"/>
    </source>
</evidence>
<dbReference type="Gene3D" id="2.60.120.560">
    <property type="entry name" value="Exo-inulinase, domain 1"/>
    <property type="match status" value="1"/>
</dbReference>